<name>A0AAV5X045_9BILA</name>
<comment type="caution">
    <text evidence="2">The sequence shown here is derived from an EMBL/GenBank/DDBJ whole genome shotgun (WGS) entry which is preliminary data.</text>
</comment>
<feature type="region of interest" description="Disordered" evidence="1">
    <location>
        <begin position="96"/>
        <end position="124"/>
    </location>
</feature>
<keyword evidence="3" id="KW-1185">Reference proteome</keyword>
<gene>
    <name evidence="2" type="ORF">PFISCL1PPCAC_27695</name>
</gene>
<sequence length="229" mass="26110">MRRRRQRKDSRRSPAEFTVLESMSFTALTSRHSSLQEKEDRVKAENGMVVSRGGDNAVILGKRRLDTFSGAFLNRSTFPSTIEGKWGEGGLNREAARDASVPSTHGVSPPSSRLSIEDDSKRRSNECRSADKRWRCYYHDDRREVDTRSGTCECDGGWEVERMERRRFTPVSPNDVMEIGQSRLTPHTHPNTKRYHPYVRSPTHREPKARRSLVLASLIADSLDAIYGS</sequence>
<reference evidence="2" key="1">
    <citation type="submission" date="2023-10" db="EMBL/GenBank/DDBJ databases">
        <title>Genome assembly of Pristionchus species.</title>
        <authorList>
            <person name="Yoshida K."/>
            <person name="Sommer R.J."/>
        </authorList>
    </citation>
    <scope>NUCLEOTIDE SEQUENCE</scope>
    <source>
        <strain evidence="2">RS5133</strain>
    </source>
</reference>
<dbReference type="EMBL" id="BTSY01000007">
    <property type="protein sequence ID" value="GMT36398.1"/>
    <property type="molecule type" value="Genomic_DNA"/>
</dbReference>
<organism evidence="2 3">
    <name type="scientific">Pristionchus fissidentatus</name>
    <dbReference type="NCBI Taxonomy" id="1538716"/>
    <lineage>
        <taxon>Eukaryota</taxon>
        <taxon>Metazoa</taxon>
        <taxon>Ecdysozoa</taxon>
        <taxon>Nematoda</taxon>
        <taxon>Chromadorea</taxon>
        <taxon>Rhabditida</taxon>
        <taxon>Rhabditina</taxon>
        <taxon>Diplogasteromorpha</taxon>
        <taxon>Diplogasteroidea</taxon>
        <taxon>Neodiplogasteridae</taxon>
        <taxon>Pristionchus</taxon>
    </lineage>
</organism>
<evidence type="ECO:0000313" key="3">
    <source>
        <dbReference type="Proteomes" id="UP001432322"/>
    </source>
</evidence>
<protein>
    <submittedName>
        <fullName evidence="2">Uncharacterized protein</fullName>
    </submittedName>
</protein>
<evidence type="ECO:0000256" key="1">
    <source>
        <dbReference type="SAM" id="MobiDB-lite"/>
    </source>
</evidence>
<dbReference type="AlphaFoldDB" id="A0AAV5X045"/>
<dbReference type="Proteomes" id="UP001432322">
    <property type="component" value="Unassembled WGS sequence"/>
</dbReference>
<feature type="compositionally biased region" description="Basic and acidic residues" evidence="1">
    <location>
        <begin position="115"/>
        <end position="124"/>
    </location>
</feature>
<proteinExistence type="predicted"/>
<feature type="compositionally biased region" description="Polar residues" evidence="1">
    <location>
        <begin position="101"/>
        <end position="114"/>
    </location>
</feature>
<evidence type="ECO:0000313" key="2">
    <source>
        <dbReference type="EMBL" id="GMT36398.1"/>
    </source>
</evidence>
<accession>A0AAV5X045</accession>
<feature type="region of interest" description="Disordered" evidence="1">
    <location>
        <begin position="181"/>
        <end position="207"/>
    </location>
</feature>